<comment type="cofactor">
    <cofactor evidence="2">
        <name>[4Fe-4S] cluster</name>
        <dbReference type="ChEBI" id="CHEBI:49883"/>
    </cofactor>
</comment>
<organism evidence="19 20">
    <name type="scientific">Candidatus Methylobacter oryzae</name>
    <dbReference type="NCBI Taxonomy" id="2497749"/>
    <lineage>
        <taxon>Bacteria</taxon>
        <taxon>Pseudomonadati</taxon>
        <taxon>Pseudomonadota</taxon>
        <taxon>Gammaproteobacteria</taxon>
        <taxon>Methylococcales</taxon>
        <taxon>Methylococcaceae</taxon>
        <taxon>Methylobacter</taxon>
    </lineage>
</organism>
<evidence type="ECO:0000313" key="19">
    <source>
        <dbReference type="EMBL" id="TRX02973.1"/>
    </source>
</evidence>
<proteinExistence type="inferred from homology"/>
<evidence type="ECO:0000256" key="11">
    <source>
        <dbReference type="ARBA" id="ARBA00022982"/>
    </source>
</evidence>
<evidence type="ECO:0000256" key="17">
    <source>
        <dbReference type="ARBA" id="ARBA00048294"/>
    </source>
</evidence>
<dbReference type="EMBL" id="RYFG02000009">
    <property type="protein sequence ID" value="TRX02973.1"/>
    <property type="molecule type" value="Genomic_DNA"/>
</dbReference>
<protein>
    <recommendedName>
        <fullName evidence="5">nitrate reductase (quinone)</fullName>
        <ecNumber evidence="5">1.7.5.1</ecNumber>
    </recommendedName>
</protein>
<evidence type="ECO:0000256" key="16">
    <source>
        <dbReference type="ARBA" id="ARBA00023136"/>
    </source>
</evidence>
<keyword evidence="13" id="KW-0408">Iron</keyword>
<dbReference type="Pfam" id="PF01568">
    <property type="entry name" value="Molydop_binding"/>
    <property type="match status" value="1"/>
</dbReference>
<name>A0ABY3CGM1_9GAMM</name>
<dbReference type="InterPro" id="IPR050123">
    <property type="entry name" value="Prok_molybdopt-oxidoreductase"/>
</dbReference>
<evidence type="ECO:0000256" key="13">
    <source>
        <dbReference type="ARBA" id="ARBA00023004"/>
    </source>
</evidence>
<keyword evidence="9" id="KW-0500">Molybdenum</keyword>
<keyword evidence="10" id="KW-0479">Metal-binding</keyword>
<dbReference type="InterPro" id="IPR044906">
    <property type="entry name" value="Nitr_red_alph_N_sf"/>
</dbReference>
<dbReference type="NCBIfam" id="TIGR01580">
    <property type="entry name" value="narG"/>
    <property type="match status" value="1"/>
</dbReference>
<dbReference type="InterPro" id="IPR006657">
    <property type="entry name" value="MoPterin_dinucl-bd_dom"/>
</dbReference>
<dbReference type="Pfam" id="PF14710">
    <property type="entry name" value="Nitr_red_alph_N"/>
    <property type="match status" value="1"/>
</dbReference>
<keyword evidence="16" id="KW-0472">Membrane</keyword>
<evidence type="ECO:0000256" key="1">
    <source>
        <dbReference type="ARBA" id="ARBA00001942"/>
    </source>
</evidence>
<dbReference type="CDD" id="cd02750">
    <property type="entry name" value="MopB_Nitrate-R-NarG-like"/>
    <property type="match status" value="1"/>
</dbReference>
<keyword evidence="14" id="KW-0411">Iron-sulfur</keyword>
<feature type="domain" description="4Fe-4S Mo/W bis-MGD-type" evidence="18">
    <location>
        <begin position="43"/>
        <end position="107"/>
    </location>
</feature>
<dbReference type="EC" id="1.7.5.1" evidence="5"/>
<evidence type="ECO:0000256" key="2">
    <source>
        <dbReference type="ARBA" id="ARBA00001966"/>
    </source>
</evidence>
<evidence type="ECO:0000256" key="7">
    <source>
        <dbReference type="ARBA" id="ARBA00022475"/>
    </source>
</evidence>
<dbReference type="PROSITE" id="PS00551">
    <property type="entry name" value="MOLYBDOPTERIN_PROK_1"/>
    <property type="match status" value="1"/>
</dbReference>
<evidence type="ECO:0000256" key="12">
    <source>
        <dbReference type="ARBA" id="ARBA00023002"/>
    </source>
</evidence>
<comment type="caution">
    <text evidence="19">The sequence shown here is derived from an EMBL/GenBank/DDBJ whole genome shotgun (WGS) entry which is preliminary data.</text>
</comment>
<evidence type="ECO:0000256" key="5">
    <source>
        <dbReference type="ARBA" id="ARBA00012500"/>
    </source>
</evidence>
<evidence type="ECO:0000259" key="18">
    <source>
        <dbReference type="PROSITE" id="PS51669"/>
    </source>
</evidence>
<keyword evidence="12 19" id="KW-0560">Oxidoreductase</keyword>
<dbReference type="PROSITE" id="PS00490">
    <property type="entry name" value="MOLYBDOPTERIN_PROK_2"/>
    <property type="match status" value="1"/>
</dbReference>
<dbReference type="InterPro" id="IPR006655">
    <property type="entry name" value="Mopterin_OxRdtase_prok_CS"/>
</dbReference>
<keyword evidence="8" id="KW-0004">4Fe-4S</keyword>
<dbReference type="CDD" id="cd02776">
    <property type="entry name" value="MopB_CT_Nitrate-R-NarG-like"/>
    <property type="match status" value="1"/>
</dbReference>
<keyword evidence="20" id="KW-1185">Reference proteome</keyword>
<evidence type="ECO:0000256" key="14">
    <source>
        <dbReference type="ARBA" id="ARBA00023014"/>
    </source>
</evidence>
<dbReference type="InterPro" id="IPR006656">
    <property type="entry name" value="Mopterin_OxRdtase"/>
</dbReference>
<evidence type="ECO:0000256" key="4">
    <source>
        <dbReference type="ARBA" id="ARBA00010312"/>
    </source>
</evidence>
<dbReference type="Pfam" id="PF00384">
    <property type="entry name" value="Molybdopterin"/>
    <property type="match status" value="1"/>
</dbReference>
<dbReference type="InterPro" id="IPR006468">
    <property type="entry name" value="NarG"/>
</dbReference>
<evidence type="ECO:0000256" key="3">
    <source>
        <dbReference type="ARBA" id="ARBA00004202"/>
    </source>
</evidence>
<dbReference type="InterPro" id="IPR027467">
    <property type="entry name" value="MopterinOxRdtase_cofactor_BS"/>
</dbReference>
<dbReference type="PANTHER" id="PTHR43105:SF2">
    <property type="entry name" value="RESPIRATORY NITRATE REDUCTASE 2 ALPHA CHAIN"/>
    <property type="match status" value="1"/>
</dbReference>
<comment type="subcellular location">
    <subcellularLocation>
        <location evidence="3">Cell membrane</location>
        <topology evidence="3">Peripheral membrane protein</topology>
    </subcellularLocation>
</comment>
<comment type="similarity">
    <text evidence="4">Belongs to the prokaryotic molybdopterin-containing oxidoreductase family.</text>
</comment>
<comment type="cofactor">
    <cofactor evidence="1">
        <name>Mo-bis(molybdopterin guanine dinucleotide)</name>
        <dbReference type="ChEBI" id="CHEBI:60539"/>
    </cofactor>
</comment>
<accession>A0ABY3CGM1</accession>
<dbReference type="InterPro" id="IPR009010">
    <property type="entry name" value="Asp_de-COase-like_dom_sf"/>
</dbReference>
<reference evidence="19 20" key="1">
    <citation type="journal article" date="2019" name="Antonie Van Leeuwenhoek">
        <title>Description of 'Ca. Methylobacter oryzae' KRF1, a novel species from the environmentally important Methylobacter clade 2.</title>
        <authorList>
            <person name="Khatri K."/>
            <person name="Mohite J.A."/>
            <person name="Pandit P.S."/>
            <person name="Bahulikar R."/>
            <person name="Rahalkar M.C."/>
        </authorList>
    </citation>
    <scope>NUCLEOTIDE SEQUENCE [LARGE SCALE GENOMIC DNA]</scope>
    <source>
        <strain evidence="19 20">KRF1</strain>
    </source>
</reference>
<dbReference type="GO" id="GO:0016491">
    <property type="term" value="F:oxidoreductase activity"/>
    <property type="evidence" value="ECO:0007669"/>
    <property type="project" value="UniProtKB-KW"/>
</dbReference>
<dbReference type="RefSeq" id="WP_127027360.1">
    <property type="nucleotide sequence ID" value="NZ_RYFG02000009.1"/>
</dbReference>
<gene>
    <name evidence="19" type="ORF">EKO24_001425</name>
</gene>
<sequence>MSHFLDRLLFFKKKVDTFSGNHGVVTNEDRSWENSYRSRWQHDKIVRSTHGVNCTGSCSWKIYVKNGLVTWETQQTDYPRTRPGLPNHEPRGCSRGASYSWYLYSANRLKYPLIRGRLLKLWREARQTLESVEAWASIVENPEKATGYKSVRGLGGLVRAGWDEVNEIIAAANIYTAKTFGPDRIIGFSPIPAMSMVSYAAGSRYLSLLGGVSMSFYDWYCDLPPASPQTWGEQTDVPESADWYNAGFLVMWGSNVPQTRTPDAHFMTEARYKGTKVVVVSPDYSEASKFADLWLHPKQGTDAALAMAIGHVILKEFHVERQIPYFNQYVRENTDLPFLVLLKKQGGYYVQDRFLRASDFSGQLDQDNNPDWKTVAYDEINDRIVPPCGSIGFRWGETGRWNIEQKTADNQEVRLRLSLIDIKDDAAGVGFPYFGGSKHPHFIHSVHDAIQVRNVPVKKITLADGSEVLAATVFDLLVANYGIDRGLGGGNVAESYDQDVPYTPGWQEKITGVKQQNVIAVAREFARNAEKTQGRSMVILGAGINHWYHMDMNYRGIMNMLMLCGCIGQSGGGWAHYVGQEKLRPQTGWLPLAFGLDWKRPPRQMNSTSFFYNHTSQWRYEKLKVDEILSPLAKPKDWQGSLIDFNVRSERMGWLPSAPQLQTNPLQVVRDAEKAKQDPIEYAVKSLKSGKLKMSCEDPDNPQNFPRNMFVWRSNLLGSSGKGHEYFLKYLLGTQHGVQGKDLGDSGDKPSEVEWHDKAAEGKLDLLVTLDFRMSTTCLYSDIILPTATWYEKNDLNTSDMHPFIHPLSKAVDPAWESRSDWDIYKGIAKKFSELTVGYLGVEKDIVAVPILHDTPAELAQPLDVKDWKKKQCEPVPGKTMPNLVVVERDYPNVYKMYTSLGPLMSKVGNGGKGISWNTEDEVKQLGELNRLVTEEGISKGLPRIESDIDATEVILMLAPETNGHVAVKAWAALSKATGRDHTHLARSREDDKIRFHDVQAQPRKIVSSPTWSGLESEQVCYNAGYTNVHERIPWRTLTGRQQFYQDHSWMRAFGETLCVYKPPVDTRSIAPILGQKPNGNDELVLNFITPHQKWGIHSTYSDNLLLLTLSRGGPIVWMGEIDAAKIGIKDNDWIEAYNVNGALVARAVVSQRVPEGMCMMYHAQEKIVNAPGSEVTGTRGGIHNSVTRATLKPTHMIGGYAQQSYGFNYYGTVGSNRDEFVIVRKMNKVDWLDDEPTQDAEQGA</sequence>
<evidence type="ECO:0000256" key="9">
    <source>
        <dbReference type="ARBA" id="ARBA00022505"/>
    </source>
</evidence>
<dbReference type="InterPro" id="IPR037943">
    <property type="entry name" value="MopB_CT_Nitrate-R-NarG-like"/>
</dbReference>
<evidence type="ECO:0000256" key="15">
    <source>
        <dbReference type="ARBA" id="ARBA00023063"/>
    </source>
</evidence>
<dbReference type="Gene3D" id="4.10.1200.10">
    <property type="entry name" value="nitrate reductase tail"/>
    <property type="match status" value="1"/>
</dbReference>
<evidence type="ECO:0000256" key="10">
    <source>
        <dbReference type="ARBA" id="ARBA00022723"/>
    </source>
</evidence>
<dbReference type="InterPro" id="IPR006963">
    <property type="entry name" value="Mopterin_OxRdtase_4Fe-4S_dom"/>
</dbReference>
<keyword evidence="6" id="KW-0813">Transport</keyword>
<comment type="catalytic activity">
    <reaction evidence="17">
        <text>nitrate + a quinol = a quinone + nitrite + H2O</text>
        <dbReference type="Rhea" id="RHEA:56144"/>
        <dbReference type="ChEBI" id="CHEBI:15377"/>
        <dbReference type="ChEBI" id="CHEBI:16301"/>
        <dbReference type="ChEBI" id="CHEBI:17632"/>
        <dbReference type="ChEBI" id="CHEBI:24646"/>
        <dbReference type="ChEBI" id="CHEBI:132124"/>
        <dbReference type="EC" id="1.7.5.1"/>
    </reaction>
</comment>
<keyword evidence="11" id="KW-0249">Electron transport</keyword>
<evidence type="ECO:0000256" key="6">
    <source>
        <dbReference type="ARBA" id="ARBA00022448"/>
    </source>
</evidence>
<evidence type="ECO:0000313" key="20">
    <source>
        <dbReference type="Proteomes" id="UP000733744"/>
    </source>
</evidence>
<dbReference type="PROSITE" id="PS51669">
    <property type="entry name" value="4FE4S_MOW_BIS_MGD"/>
    <property type="match status" value="1"/>
</dbReference>
<keyword evidence="7" id="KW-1003">Cell membrane</keyword>
<dbReference type="PANTHER" id="PTHR43105">
    <property type="entry name" value="RESPIRATORY NITRATE REDUCTASE"/>
    <property type="match status" value="1"/>
</dbReference>
<keyword evidence="15" id="KW-0534">Nitrate assimilation</keyword>
<dbReference type="SMART" id="SM00926">
    <property type="entry name" value="Molybdop_Fe4S4"/>
    <property type="match status" value="1"/>
</dbReference>
<dbReference type="SUPFAM" id="SSF50692">
    <property type="entry name" value="ADC-like"/>
    <property type="match status" value="1"/>
</dbReference>
<dbReference type="Gene3D" id="3.40.50.12440">
    <property type="match status" value="1"/>
</dbReference>
<evidence type="ECO:0000256" key="8">
    <source>
        <dbReference type="ARBA" id="ARBA00022485"/>
    </source>
</evidence>
<dbReference type="Proteomes" id="UP000733744">
    <property type="component" value="Unassembled WGS sequence"/>
</dbReference>
<dbReference type="InterPro" id="IPR028189">
    <property type="entry name" value="Nitr_red_alph_N"/>
</dbReference>
<dbReference type="SUPFAM" id="SSF53706">
    <property type="entry name" value="Formate dehydrogenase/DMSO reductase, domains 1-3"/>
    <property type="match status" value="1"/>
</dbReference>